<gene>
    <name evidence="1" type="ORF">I4641_19645</name>
</gene>
<organism evidence="1 2">
    <name type="scientific">Waterburya agarophytonicola KI4</name>
    <dbReference type="NCBI Taxonomy" id="2874699"/>
    <lineage>
        <taxon>Bacteria</taxon>
        <taxon>Bacillati</taxon>
        <taxon>Cyanobacteriota</taxon>
        <taxon>Cyanophyceae</taxon>
        <taxon>Pleurocapsales</taxon>
        <taxon>Hyellaceae</taxon>
        <taxon>Waterburya</taxon>
        <taxon>Waterburya agarophytonicola</taxon>
    </lineage>
</organism>
<evidence type="ECO:0000313" key="1">
    <source>
        <dbReference type="EMBL" id="MCC0179183.1"/>
    </source>
</evidence>
<reference evidence="1" key="1">
    <citation type="journal article" date="2021" name="Antonie Van Leeuwenhoek">
        <title>Draft genome and description of Waterburya agarophytonicola gen. nov. sp. nov. (Pleurocapsales, Cyanobacteria): a seaweed symbiont.</title>
        <authorList>
            <person name="Bonthond G."/>
            <person name="Shalygin S."/>
            <person name="Bayer T."/>
            <person name="Weinberger F."/>
        </authorList>
    </citation>
    <scope>NUCLEOTIDE SEQUENCE</scope>
    <source>
        <strain evidence="1">KI4</strain>
    </source>
</reference>
<dbReference type="EMBL" id="JADWDC010000071">
    <property type="protein sequence ID" value="MCC0179183.1"/>
    <property type="molecule type" value="Genomic_DNA"/>
</dbReference>
<dbReference type="AlphaFoldDB" id="A0A964BVS2"/>
<evidence type="ECO:0000313" key="2">
    <source>
        <dbReference type="Proteomes" id="UP000729733"/>
    </source>
</evidence>
<protein>
    <submittedName>
        <fullName evidence="1">Uncharacterized protein</fullName>
    </submittedName>
</protein>
<sequence length="106" mass="12297">MTEYRCTRNALYSHDCTGRDDLRERQGHYIHASSEEEAWQIMAIRYPEETRAGFTVQNWSENSSKSVVVLRVERDNQGNEVLINQDGKKAITNNEGEVIGYEDEQE</sequence>
<comment type="caution">
    <text evidence="1">The sequence shown here is derived from an EMBL/GenBank/DDBJ whole genome shotgun (WGS) entry which is preliminary data.</text>
</comment>
<proteinExistence type="predicted"/>
<name>A0A964BVS2_9CYAN</name>
<dbReference type="Proteomes" id="UP000729733">
    <property type="component" value="Unassembled WGS sequence"/>
</dbReference>
<keyword evidence="2" id="KW-1185">Reference proteome</keyword>
<accession>A0A964BVS2</accession>
<dbReference type="RefSeq" id="WP_229642284.1">
    <property type="nucleotide sequence ID" value="NZ_JADWDC010000071.1"/>
</dbReference>